<dbReference type="Pfam" id="PF17764">
    <property type="entry name" value="PriA_3primeBD"/>
    <property type="match status" value="1"/>
</dbReference>
<dbReference type="PROSITE" id="PS51192">
    <property type="entry name" value="HELICASE_ATP_BIND_1"/>
    <property type="match status" value="1"/>
</dbReference>
<dbReference type="Pfam" id="PF18074">
    <property type="entry name" value="PriA_C"/>
    <property type="match status" value="1"/>
</dbReference>
<dbReference type="AlphaFoldDB" id="A0A8J7FAB1"/>
<evidence type="ECO:0000256" key="1">
    <source>
        <dbReference type="ARBA" id="ARBA00022515"/>
    </source>
</evidence>
<keyword evidence="16" id="KW-1185">Reference proteome</keyword>
<dbReference type="InterPro" id="IPR027417">
    <property type="entry name" value="P-loop_NTPase"/>
</dbReference>
<dbReference type="GO" id="GO:0006302">
    <property type="term" value="P:double-strand break repair"/>
    <property type="evidence" value="ECO:0007669"/>
    <property type="project" value="InterPro"/>
</dbReference>
<evidence type="ECO:0000256" key="10">
    <source>
        <dbReference type="ARBA" id="ARBA00023235"/>
    </source>
</evidence>
<dbReference type="Pfam" id="PF18319">
    <property type="entry name" value="Zn_ribbon_PriA"/>
    <property type="match status" value="1"/>
</dbReference>
<keyword evidence="8 12" id="KW-0067">ATP-binding</keyword>
<keyword evidence="6 12" id="KW-0347">Helicase</keyword>
<keyword evidence="10 12" id="KW-0413">Isomerase</keyword>
<keyword evidence="7 12" id="KW-0862">Zinc</keyword>
<feature type="binding site" evidence="12">
    <location>
        <position position="450"/>
    </location>
    <ligand>
        <name>Zn(2+)</name>
        <dbReference type="ChEBI" id="CHEBI:29105"/>
        <label>2</label>
    </ligand>
</feature>
<keyword evidence="9 12" id="KW-0238">DNA-binding</keyword>
<feature type="binding site" evidence="12">
    <location>
        <position position="478"/>
    </location>
    <ligand>
        <name>Zn(2+)</name>
        <dbReference type="ChEBI" id="CHEBI:29105"/>
        <label>1</label>
    </ligand>
</feature>
<evidence type="ECO:0000313" key="15">
    <source>
        <dbReference type="EMBL" id="MBE9395844.1"/>
    </source>
</evidence>
<evidence type="ECO:0000256" key="7">
    <source>
        <dbReference type="ARBA" id="ARBA00022833"/>
    </source>
</evidence>
<keyword evidence="2 12" id="KW-0235">DNA replication</keyword>
<keyword evidence="1 12" id="KW-0639">Primosome</keyword>
<feature type="binding site" evidence="12">
    <location>
        <position position="468"/>
    </location>
    <ligand>
        <name>Zn(2+)</name>
        <dbReference type="ChEBI" id="CHEBI:29105"/>
        <label>2</label>
    </ligand>
</feature>
<dbReference type="GO" id="GO:0006269">
    <property type="term" value="P:DNA replication, synthesis of primer"/>
    <property type="evidence" value="ECO:0007669"/>
    <property type="project" value="UniProtKB-KW"/>
</dbReference>
<proteinExistence type="inferred from homology"/>
<dbReference type="GO" id="GO:0008270">
    <property type="term" value="F:zinc ion binding"/>
    <property type="evidence" value="ECO:0007669"/>
    <property type="project" value="UniProtKB-UniRule"/>
</dbReference>
<dbReference type="GO" id="GO:0003677">
    <property type="term" value="F:DNA binding"/>
    <property type="evidence" value="ECO:0007669"/>
    <property type="project" value="UniProtKB-UniRule"/>
</dbReference>
<dbReference type="FunFam" id="3.40.50.300:FF:000489">
    <property type="entry name" value="Primosome assembly protein PriA"/>
    <property type="match status" value="1"/>
</dbReference>
<comment type="catalytic activity">
    <reaction evidence="12">
        <text>Couples ATP hydrolysis with the unwinding of duplex DNA by translocating in the 3'-5' direction.</text>
        <dbReference type="EC" id="5.6.2.4"/>
    </reaction>
</comment>
<dbReference type="SMART" id="SM00487">
    <property type="entry name" value="DEXDc"/>
    <property type="match status" value="1"/>
</dbReference>
<dbReference type="InterPro" id="IPR014001">
    <property type="entry name" value="Helicase_ATP-bd"/>
</dbReference>
<dbReference type="GO" id="GO:0005524">
    <property type="term" value="F:ATP binding"/>
    <property type="evidence" value="ECO:0007669"/>
    <property type="project" value="UniProtKB-UniRule"/>
</dbReference>
<evidence type="ECO:0000256" key="2">
    <source>
        <dbReference type="ARBA" id="ARBA00022705"/>
    </source>
</evidence>
<name>A0A8J7FAB1_9GAMM</name>
<dbReference type="GO" id="GO:0006270">
    <property type="term" value="P:DNA replication initiation"/>
    <property type="evidence" value="ECO:0007669"/>
    <property type="project" value="TreeGrafter"/>
</dbReference>
<comment type="catalytic activity">
    <reaction evidence="11 12">
        <text>ATP + H2O = ADP + phosphate + H(+)</text>
        <dbReference type="Rhea" id="RHEA:13065"/>
        <dbReference type="ChEBI" id="CHEBI:15377"/>
        <dbReference type="ChEBI" id="CHEBI:15378"/>
        <dbReference type="ChEBI" id="CHEBI:30616"/>
        <dbReference type="ChEBI" id="CHEBI:43474"/>
        <dbReference type="ChEBI" id="CHEBI:456216"/>
        <dbReference type="EC" id="5.6.2.4"/>
    </reaction>
</comment>
<dbReference type="RefSeq" id="WP_193951402.1">
    <property type="nucleotide sequence ID" value="NZ_JADEYS010000001.1"/>
</dbReference>
<dbReference type="GO" id="GO:1990077">
    <property type="term" value="C:primosome complex"/>
    <property type="evidence" value="ECO:0007669"/>
    <property type="project" value="UniProtKB-UniRule"/>
</dbReference>
<feature type="binding site" evidence="12">
    <location>
        <position position="481"/>
    </location>
    <ligand>
        <name>Zn(2+)</name>
        <dbReference type="ChEBI" id="CHEBI:29105"/>
        <label>1</label>
    </ligand>
</feature>
<dbReference type="HAMAP" id="MF_00983">
    <property type="entry name" value="PriA"/>
    <property type="match status" value="1"/>
</dbReference>
<organism evidence="15 16">
    <name type="scientific">Pontibacterium sinense</name>
    <dbReference type="NCBI Taxonomy" id="2781979"/>
    <lineage>
        <taxon>Bacteria</taxon>
        <taxon>Pseudomonadati</taxon>
        <taxon>Pseudomonadota</taxon>
        <taxon>Gammaproteobacteria</taxon>
        <taxon>Oceanospirillales</taxon>
        <taxon>Oceanospirillaceae</taxon>
        <taxon>Pontibacterium</taxon>
    </lineage>
</organism>
<accession>A0A8J7FAB1</accession>
<gene>
    <name evidence="12" type="primary">priA</name>
    <name evidence="15" type="ORF">IOQ59_01075</name>
</gene>
<dbReference type="EMBL" id="JADEYS010000001">
    <property type="protein sequence ID" value="MBE9395844.1"/>
    <property type="molecule type" value="Genomic_DNA"/>
</dbReference>
<dbReference type="NCBIfam" id="TIGR00595">
    <property type="entry name" value="priA"/>
    <property type="match status" value="1"/>
</dbReference>
<dbReference type="NCBIfam" id="NF004067">
    <property type="entry name" value="PRK05580.1-4"/>
    <property type="match status" value="1"/>
</dbReference>
<evidence type="ECO:0000313" key="16">
    <source>
        <dbReference type="Proteomes" id="UP000640333"/>
    </source>
</evidence>
<dbReference type="InterPro" id="IPR041236">
    <property type="entry name" value="PriA_C"/>
</dbReference>
<dbReference type="GO" id="GO:0043138">
    <property type="term" value="F:3'-5' DNA helicase activity"/>
    <property type="evidence" value="ECO:0007669"/>
    <property type="project" value="UniProtKB-EC"/>
</dbReference>
<protein>
    <recommendedName>
        <fullName evidence="12">Replication restart protein PriA</fullName>
    </recommendedName>
    <alternativeName>
        <fullName evidence="12">ATP-dependent DNA helicase PriA</fullName>
        <ecNumber evidence="12">5.6.2.4</ecNumber>
    </alternativeName>
    <alternativeName>
        <fullName evidence="12">DNA 3'-5' helicase PriA</fullName>
    </alternativeName>
</protein>
<evidence type="ECO:0000256" key="5">
    <source>
        <dbReference type="ARBA" id="ARBA00022801"/>
    </source>
</evidence>
<dbReference type="InterPro" id="IPR041222">
    <property type="entry name" value="PriA_3primeBD"/>
</dbReference>
<dbReference type="InterPro" id="IPR011545">
    <property type="entry name" value="DEAD/DEAH_box_helicase_dom"/>
</dbReference>
<dbReference type="Proteomes" id="UP000640333">
    <property type="component" value="Unassembled WGS sequence"/>
</dbReference>
<feature type="domain" description="Helicase C-terminal" evidence="14">
    <location>
        <begin position="473"/>
        <end position="632"/>
    </location>
</feature>
<reference evidence="15" key="1">
    <citation type="submission" date="2020-10" db="EMBL/GenBank/DDBJ databases">
        <title>Bacterium isolated from coastal waters sediment.</title>
        <authorList>
            <person name="Chen R.-J."/>
            <person name="Lu D.-C."/>
            <person name="Zhu K.-L."/>
            <person name="Du Z.-J."/>
        </authorList>
    </citation>
    <scope>NUCLEOTIDE SEQUENCE</scope>
    <source>
        <strain evidence="15">N1Y112</strain>
    </source>
</reference>
<dbReference type="InterPro" id="IPR042115">
    <property type="entry name" value="PriA_3primeBD_sf"/>
</dbReference>
<dbReference type="PANTHER" id="PTHR30580:SF0">
    <property type="entry name" value="PRIMOSOMAL PROTEIN N"/>
    <property type="match status" value="1"/>
</dbReference>
<evidence type="ECO:0000256" key="3">
    <source>
        <dbReference type="ARBA" id="ARBA00022723"/>
    </source>
</evidence>
<evidence type="ECO:0000256" key="11">
    <source>
        <dbReference type="ARBA" id="ARBA00048988"/>
    </source>
</evidence>
<feature type="binding site" evidence="12">
    <location>
        <position position="438"/>
    </location>
    <ligand>
        <name>Zn(2+)</name>
        <dbReference type="ChEBI" id="CHEBI:29105"/>
        <label>1</label>
    </ligand>
</feature>
<dbReference type="SMART" id="SM00490">
    <property type="entry name" value="HELICc"/>
    <property type="match status" value="1"/>
</dbReference>
<dbReference type="GO" id="GO:0006310">
    <property type="term" value="P:DNA recombination"/>
    <property type="evidence" value="ECO:0007669"/>
    <property type="project" value="InterPro"/>
</dbReference>
<feature type="binding site" evidence="12">
    <location>
        <position position="441"/>
    </location>
    <ligand>
        <name>Zn(2+)</name>
        <dbReference type="ChEBI" id="CHEBI:29105"/>
        <label>1</label>
    </ligand>
</feature>
<evidence type="ECO:0000256" key="4">
    <source>
        <dbReference type="ARBA" id="ARBA00022741"/>
    </source>
</evidence>
<dbReference type="Pfam" id="PF00270">
    <property type="entry name" value="DEAD"/>
    <property type="match status" value="1"/>
</dbReference>
<dbReference type="NCBIfam" id="NF004065">
    <property type="entry name" value="PRK05580.1-1"/>
    <property type="match status" value="1"/>
</dbReference>
<dbReference type="CDD" id="cd17929">
    <property type="entry name" value="DEXHc_priA"/>
    <property type="match status" value="1"/>
</dbReference>
<evidence type="ECO:0000259" key="13">
    <source>
        <dbReference type="PROSITE" id="PS51192"/>
    </source>
</evidence>
<dbReference type="CDD" id="cd18804">
    <property type="entry name" value="SF2_C_priA"/>
    <property type="match status" value="1"/>
</dbReference>
<evidence type="ECO:0000256" key="8">
    <source>
        <dbReference type="ARBA" id="ARBA00022840"/>
    </source>
</evidence>
<dbReference type="InterPro" id="IPR001650">
    <property type="entry name" value="Helicase_C-like"/>
</dbReference>
<dbReference type="FunFam" id="3.40.1440.60:FF:000001">
    <property type="entry name" value="Primosomal protein N"/>
    <property type="match status" value="1"/>
</dbReference>
<dbReference type="GO" id="GO:0016787">
    <property type="term" value="F:hydrolase activity"/>
    <property type="evidence" value="ECO:0007669"/>
    <property type="project" value="UniProtKB-KW"/>
</dbReference>
<comment type="cofactor">
    <cofactor evidence="12">
        <name>Zn(2+)</name>
        <dbReference type="ChEBI" id="CHEBI:29105"/>
    </cofactor>
    <text evidence="12">Binds 2 zinc ions per subunit.</text>
</comment>
<keyword evidence="3 12" id="KW-0479">Metal-binding</keyword>
<dbReference type="PANTHER" id="PTHR30580">
    <property type="entry name" value="PRIMOSOMAL PROTEIN N"/>
    <property type="match status" value="1"/>
</dbReference>
<dbReference type="PROSITE" id="PS51194">
    <property type="entry name" value="HELICASE_CTER"/>
    <property type="match status" value="1"/>
</dbReference>
<evidence type="ECO:0000256" key="12">
    <source>
        <dbReference type="HAMAP-Rule" id="MF_00983"/>
    </source>
</evidence>
<comment type="subunit">
    <text evidence="12">Component of the replication restart primosome.</text>
</comment>
<keyword evidence="4 12" id="KW-0547">Nucleotide-binding</keyword>
<feature type="binding site" evidence="12">
    <location>
        <position position="465"/>
    </location>
    <ligand>
        <name>Zn(2+)</name>
        <dbReference type="ChEBI" id="CHEBI:29105"/>
        <label>2</label>
    </ligand>
</feature>
<comment type="function">
    <text evidence="12">Initiates the restart of stalled replication forks, which reloads the replicative helicase on sites other than the origin of replication. Recognizes and binds to abandoned replication forks and remodels them to uncover a helicase loading site. Promotes assembly of the primosome at these replication forks.</text>
</comment>
<evidence type="ECO:0000259" key="14">
    <source>
        <dbReference type="PROSITE" id="PS51194"/>
    </source>
</evidence>
<dbReference type="InterPro" id="IPR040498">
    <property type="entry name" value="PriA_CRR"/>
</dbReference>
<dbReference type="EC" id="5.6.2.4" evidence="12"/>
<dbReference type="SUPFAM" id="SSF52540">
    <property type="entry name" value="P-loop containing nucleoside triphosphate hydrolases"/>
    <property type="match status" value="2"/>
</dbReference>
<evidence type="ECO:0000256" key="6">
    <source>
        <dbReference type="ARBA" id="ARBA00022806"/>
    </source>
</evidence>
<feature type="domain" description="Helicase ATP-binding" evidence="13">
    <location>
        <begin position="213"/>
        <end position="379"/>
    </location>
</feature>
<evidence type="ECO:0000256" key="9">
    <source>
        <dbReference type="ARBA" id="ARBA00023125"/>
    </source>
</evidence>
<comment type="similarity">
    <text evidence="12">Belongs to the helicase family. PriA subfamily.</text>
</comment>
<dbReference type="InterPro" id="IPR005259">
    <property type="entry name" value="PriA"/>
</dbReference>
<dbReference type="Gene3D" id="3.40.1440.60">
    <property type="entry name" value="PriA, 3(prime) DNA-binding domain"/>
    <property type="match status" value="1"/>
</dbReference>
<dbReference type="Pfam" id="PF00271">
    <property type="entry name" value="Helicase_C"/>
    <property type="match status" value="1"/>
</dbReference>
<dbReference type="Gene3D" id="3.40.50.300">
    <property type="entry name" value="P-loop containing nucleotide triphosphate hydrolases"/>
    <property type="match status" value="2"/>
</dbReference>
<sequence>MVVLRLALPTPMRRVFDYLPPADIDPQTLVPGIRIRVPFGNRQLIGMLLDVSDHSEFPIHKLKAALEVLDNTPPLPAHLLDLARWAASYYQHPIGDALAQALPVMLRKGNACEYAHEHLWRACDGAVPEDAGKQAKKQQAMLALLIKHPQGISTDAIRAEGYRPELLKPLEEKALAERFIHHPHHANSERTENLIHEAPLTLNTQQSAALEEINSSDGFAPILLEGVTGSGKTEIYLQAIELQLSRGKQALVLVPEIGLTPQTVTRFKQRFNVPVVALHSNMSDRQRLDAWLDAREGEARIIIGTRSAIFTPMRAPGIIVVDEEHDASFKQQDGYRYSARDLAVLRAQREQIPVVLGSATPSLETLHNAQQGRYQWVRVTERAGHAKAPSFELLDTRNTHLQSGLSTPLIKKIGQTLEKGTQALVFINRRGFSPTLSCHDCGWIADCNRCDANMTLHRSPPHLHCHHCDKQTPIPARCGNCGSDQLKPVGAGTERTEDTLQKLFPDTPVLRIDRDTTQRKDAMAKMMAQIHSGEPCILVGTQMLAKGHHFPKVTLVAILNADSGLFSADFRGMERTAQLILQVAGRAGRADHPGSVVMQTNQADHPTLQHLVQMGYYAFAQQELIQRQNAQLPPFTHYALVRAEANGSGRAEAFLRAIREQMETDILMPEGVRWLGPFPSPMEKRAGMHRAQLLIQGNNRRHLHQLLDTLTHYLEQTKEARQVRWSIDVDPVDTF</sequence>
<comment type="caution">
    <text evidence="15">The sequence shown here is derived from an EMBL/GenBank/DDBJ whole genome shotgun (WGS) entry which is preliminary data.</text>
</comment>
<feature type="binding site" evidence="12">
    <location>
        <position position="447"/>
    </location>
    <ligand>
        <name>Zn(2+)</name>
        <dbReference type="ChEBI" id="CHEBI:29105"/>
        <label>2</label>
    </ligand>
</feature>
<keyword evidence="5 12" id="KW-0378">Hydrolase</keyword>